<organism evidence="1 2">
    <name type="scientific">Aquirufa rosea</name>
    <dbReference type="NCBI Taxonomy" id="2509241"/>
    <lineage>
        <taxon>Bacteria</taxon>
        <taxon>Pseudomonadati</taxon>
        <taxon>Bacteroidota</taxon>
        <taxon>Cytophagia</taxon>
        <taxon>Cytophagales</taxon>
        <taxon>Flectobacillaceae</taxon>
        <taxon>Aquirufa</taxon>
    </lineage>
</organism>
<protein>
    <recommendedName>
        <fullName evidence="3">Nucleotidyltransferase</fullName>
    </recommendedName>
</protein>
<dbReference type="Proteomes" id="UP000289455">
    <property type="component" value="Unassembled WGS sequence"/>
</dbReference>
<comment type="caution">
    <text evidence="1">The sequence shown here is derived from an EMBL/GenBank/DDBJ whole genome shotgun (WGS) entry which is preliminary data.</text>
</comment>
<proteinExistence type="predicted"/>
<accession>A0A4Q1BZA7</accession>
<evidence type="ECO:0000313" key="2">
    <source>
        <dbReference type="Proteomes" id="UP000289455"/>
    </source>
</evidence>
<dbReference type="InterPro" id="IPR043519">
    <property type="entry name" value="NT_sf"/>
</dbReference>
<dbReference type="SUPFAM" id="SSF81301">
    <property type="entry name" value="Nucleotidyltransferase"/>
    <property type="match status" value="1"/>
</dbReference>
<dbReference type="Gene3D" id="3.30.460.40">
    <property type="match status" value="1"/>
</dbReference>
<dbReference type="EMBL" id="SDHY01000004">
    <property type="protein sequence ID" value="RXK48839.1"/>
    <property type="molecule type" value="Genomic_DNA"/>
</dbReference>
<gene>
    <name evidence="1" type="ORF">ESB04_07745</name>
</gene>
<dbReference type="OrthoDB" id="121150at2"/>
<evidence type="ECO:0000313" key="1">
    <source>
        <dbReference type="EMBL" id="RXK48839.1"/>
    </source>
</evidence>
<dbReference type="RefSeq" id="WP_129027163.1">
    <property type="nucleotide sequence ID" value="NZ_SDHY01000004.1"/>
</dbReference>
<name>A0A4Q1BZA7_9BACT</name>
<sequence>MGNIFNSDFQEFLLALNKNEVNYVLVGGYSVIYHGFPRTTGDLDIFVEVSKNNYDKLAEAFKQFQMPLFDMTEESFLHQALINVYTFGRPPVCIEILKEISGFTFQEIYNNALDTVFEEIPMKVIHINDLKRNKEISGRAKDLNDLENLSKL</sequence>
<evidence type="ECO:0008006" key="3">
    <source>
        <dbReference type="Google" id="ProtNLM"/>
    </source>
</evidence>
<keyword evidence="2" id="KW-1185">Reference proteome</keyword>
<reference evidence="1 2" key="1">
    <citation type="submission" date="2019-01" db="EMBL/GenBank/DDBJ databases">
        <title>Cytophagaceae bacterium strain CAR-16.</title>
        <authorList>
            <person name="Chen W.-M."/>
        </authorList>
    </citation>
    <scope>NUCLEOTIDE SEQUENCE [LARGE SCALE GENOMIC DNA]</scope>
    <source>
        <strain evidence="1 2">CAR-16</strain>
    </source>
</reference>
<dbReference type="AlphaFoldDB" id="A0A4Q1BZA7"/>